<dbReference type="EMBL" id="MSFM01000004">
    <property type="protein sequence ID" value="PKY05505.1"/>
    <property type="molecule type" value="Genomic_DNA"/>
</dbReference>
<evidence type="ECO:0000259" key="1">
    <source>
        <dbReference type="Pfam" id="PF22998"/>
    </source>
</evidence>
<dbReference type="InterPro" id="IPR053013">
    <property type="entry name" value="LAT"/>
</dbReference>
<accession>A0A2I1D6K8</accession>
<dbReference type="RefSeq" id="XP_024694099.1">
    <property type="nucleotide sequence ID" value="XM_024838080.1"/>
</dbReference>
<name>A0A2I1D6K8_ASPC2</name>
<dbReference type="InterPro" id="IPR016181">
    <property type="entry name" value="Acyl_CoA_acyltransferase"/>
</dbReference>
<dbReference type="AlphaFoldDB" id="A0A2I1D6K8"/>
<dbReference type="GO" id="GO:0016740">
    <property type="term" value="F:transferase activity"/>
    <property type="evidence" value="ECO:0007669"/>
    <property type="project" value="UniProtKB-KW"/>
</dbReference>
<evidence type="ECO:0000313" key="2">
    <source>
        <dbReference type="EMBL" id="PKY05505.1"/>
    </source>
</evidence>
<organism evidence="2 3">
    <name type="scientific">Aspergillus campestris (strain IBT 28561)</name>
    <dbReference type="NCBI Taxonomy" id="1392248"/>
    <lineage>
        <taxon>Eukaryota</taxon>
        <taxon>Fungi</taxon>
        <taxon>Dikarya</taxon>
        <taxon>Ascomycota</taxon>
        <taxon>Pezizomycotina</taxon>
        <taxon>Eurotiomycetes</taxon>
        <taxon>Eurotiomycetidae</taxon>
        <taxon>Eurotiales</taxon>
        <taxon>Aspergillaceae</taxon>
        <taxon>Aspergillus</taxon>
        <taxon>Aspergillus subgen. Circumdati</taxon>
    </lineage>
</organism>
<dbReference type="OrthoDB" id="2020070at2759"/>
<feature type="domain" description="LYC1 C-terminal" evidence="1">
    <location>
        <begin position="178"/>
        <end position="396"/>
    </location>
</feature>
<dbReference type="InterPro" id="IPR055100">
    <property type="entry name" value="GNAT_LYC1-like"/>
</dbReference>
<dbReference type="Proteomes" id="UP000234254">
    <property type="component" value="Unassembled WGS sequence"/>
</dbReference>
<evidence type="ECO:0000313" key="3">
    <source>
        <dbReference type="Proteomes" id="UP000234254"/>
    </source>
</evidence>
<gene>
    <name evidence="2" type="ORF">P168DRAFT_295951</name>
</gene>
<keyword evidence="3" id="KW-1185">Reference proteome</keyword>
<dbReference type="PANTHER" id="PTHR34815">
    <property type="entry name" value="LYSINE ACETYLTRANSFERASE"/>
    <property type="match status" value="1"/>
</dbReference>
<comment type="caution">
    <text evidence="2">The sequence shown here is derived from an EMBL/GenBank/DDBJ whole genome shotgun (WGS) entry which is preliminary data.</text>
</comment>
<dbReference type="GeneID" id="36545604"/>
<reference evidence="2" key="1">
    <citation type="submission" date="2016-12" db="EMBL/GenBank/DDBJ databases">
        <title>The genomes of Aspergillus section Nigri reveals drivers in fungal speciation.</title>
        <authorList>
            <consortium name="DOE Joint Genome Institute"/>
            <person name="Vesth T.C."/>
            <person name="Nybo J."/>
            <person name="Theobald S."/>
            <person name="Brandl J."/>
            <person name="Frisvad J.C."/>
            <person name="Nielsen K.F."/>
            <person name="Lyhne E.K."/>
            <person name="Kogle M.E."/>
            <person name="Kuo A."/>
            <person name="Riley R."/>
            <person name="Clum A."/>
            <person name="Nolan M."/>
            <person name="Lipzen A."/>
            <person name="Salamov A."/>
            <person name="Henrissat B."/>
            <person name="Wiebenga A."/>
            <person name="De vries R.P."/>
            <person name="Grigoriev I.V."/>
            <person name="Mortensen U.H."/>
            <person name="Andersen M.R."/>
            <person name="Baker S.E."/>
        </authorList>
    </citation>
    <scope>NUCLEOTIDE SEQUENCE</scope>
    <source>
        <strain evidence="2">IBT 28561</strain>
    </source>
</reference>
<dbReference type="VEuPathDB" id="FungiDB:P168DRAFT_295951"/>
<dbReference type="Pfam" id="PF22998">
    <property type="entry name" value="GNAT_LYC1-like"/>
    <property type="match status" value="1"/>
</dbReference>
<sequence length="396" mass="45166">MIAPNTVYDDTPVLPPGDSPELALVAASPQERIETIKLNSTAWKGFLDLESYIAREDHLRQQRLNKDGLTCWILVDRRQPEGQRTILSSCETYKKHALFAHDGKVDDVVAYGVGSVYCRSEFRGQGYAKRMMQLLSAKLDTRQMGTEGPGNSAFSVLFSDIGKKFYAQFGWKPFPSSHLSLPPISKEQYDEGLSTATLPKATALHAQDIRDCMCNDELIQKERDFLRVASQESQTPKVAIAPSFEHFEWHWAREEFLSKKIYPKRSSPAVKGAGEERSGVYCAWNRNFGESPQENTLYILRWVYDEPTTPEETDATVKSMASILRRAQLEAYEWNMAQVEFWNPTPLLEKAVALLDPTAKVVHREDSSIACFRWTDAEKGPTKDVEWFWNEKYAWC</sequence>
<proteinExistence type="predicted"/>
<protein>
    <submittedName>
        <fullName evidence="2">GNAT family acetyltransferase</fullName>
    </submittedName>
</protein>
<dbReference type="Gene3D" id="3.40.630.30">
    <property type="match status" value="1"/>
</dbReference>
<dbReference type="PANTHER" id="PTHR34815:SF4">
    <property type="entry name" value="N-ACETYLTRANSFERASE DOMAIN-CONTAINING PROTEIN"/>
    <property type="match status" value="1"/>
</dbReference>
<dbReference type="SUPFAM" id="SSF55729">
    <property type="entry name" value="Acyl-CoA N-acyltransferases (Nat)"/>
    <property type="match status" value="1"/>
</dbReference>